<protein>
    <submittedName>
        <fullName evidence="7">E3 ubiquitin-protein ligase TRIM56</fullName>
    </submittedName>
</protein>
<dbReference type="PROSITE" id="PS50119">
    <property type="entry name" value="ZF_BBOX"/>
    <property type="match status" value="1"/>
</dbReference>
<dbReference type="Proteomes" id="UP000242188">
    <property type="component" value="Unassembled WGS sequence"/>
</dbReference>
<dbReference type="InterPro" id="IPR017907">
    <property type="entry name" value="Znf_RING_CS"/>
</dbReference>
<keyword evidence="3" id="KW-0862">Zinc</keyword>
<dbReference type="SMART" id="SM00184">
    <property type="entry name" value="RING"/>
    <property type="match status" value="1"/>
</dbReference>
<dbReference type="SUPFAM" id="SSF101898">
    <property type="entry name" value="NHL repeat"/>
    <property type="match status" value="1"/>
</dbReference>
<dbReference type="CDD" id="cd19757">
    <property type="entry name" value="Bbox1"/>
    <property type="match status" value="1"/>
</dbReference>
<evidence type="ECO:0000256" key="3">
    <source>
        <dbReference type="ARBA" id="ARBA00022833"/>
    </source>
</evidence>
<reference evidence="7 8" key="1">
    <citation type="journal article" date="2017" name="Nat. Ecol. Evol.">
        <title>Scallop genome provides insights into evolution of bilaterian karyotype and development.</title>
        <authorList>
            <person name="Wang S."/>
            <person name="Zhang J."/>
            <person name="Jiao W."/>
            <person name="Li J."/>
            <person name="Xun X."/>
            <person name="Sun Y."/>
            <person name="Guo X."/>
            <person name="Huan P."/>
            <person name="Dong B."/>
            <person name="Zhang L."/>
            <person name="Hu X."/>
            <person name="Sun X."/>
            <person name="Wang J."/>
            <person name="Zhao C."/>
            <person name="Wang Y."/>
            <person name="Wang D."/>
            <person name="Huang X."/>
            <person name="Wang R."/>
            <person name="Lv J."/>
            <person name="Li Y."/>
            <person name="Zhang Z."/>
            <person name="Liu B."/>
            <person name="Lu W."/>
            <person name="Hui Y."/>
            <person name="Liang J."/>
            <person name="Zhou Z."/>
            <person name="Hou R."/>
            <person name="Li X."/>
            <person name="Liu Y."/>
            <person name="Li H."/>
            <person name="Ning X."/>
            <person name="Lin Y."/>
            <person name="Zhao L."/>
            <person name="Xing Q."/>
            <person name="Dou J."/>
            <person name="Li Y."/>
            <person name="Mao J."/>
            <person name="Guo H."/>
            <person name="Dou H."/>
            <person name="Li T."/>
            <person name="Mu C."/>
            <person name="Jiang W."/>
            <person name="Fu Q."/>
            <person name="Fu X."/>
            <person name="Miao Y."/>
            <person name="Liu J."/>
            <person name="Yu Q."/>
            <person name="Li R."/>
            <person name="Liao H."/>
            <person name="Li X."/>
            <person name="Kong Y."/>
            <person name="Jiang Z."/>
            <person name="Chourrout D."/>
            <person name="Li R."/>
            <person name="Bao Z."/>
        </authorList>
    </citation>
    <scope>NUCLEOTIDE SEQUENCE [LARGE SCALE GENOMIC DNA]</scope>
    <source>
        <strain evidence="7 8">PY_sf001</strain>
    </source>
</reference>
<dbReference type="PROSITE" id="PS50089">
    <property type="entry name" value="ZF_RING_2"/>
    <property type="match status" value="1"/>
</dbReference>
<dbReference type="Gene3D" id="3.30.160.60">
    <property type="entry name" value="Classic Zinc Finger"/>
    <property type="match status" value="1"/>
</dbReference>
<feature type="domain" description="B box-type" evidence="6">
    <location>
        <begin position="93"/>
        <end position="143"/>
    </location>
</feature>
<evidence type="ECO:0000313" key="7">
    <source>
        <dbReference type="EMBL" id="OWF50013.1"/>
    </source>
</evidence>
<dbReference type="AlphaFoldDB" id="A0A210QMR2"/>
<comment type="caution">
    <text evidence="7">The sequence shown here is derived from an EMBL/GenBank/DDBJ whole genome shotgun (WGS) entry which is preliminary data.</text>
</comment>
<accession>A0A210QMR2</accession>
<evidence type="ECO:0000256" key="2">
    <source>
        <dbReference type="ARBA" id="ARBA00022771"/>
    </source>
</evidence>
<evidence type="ECO:0000259" key="5">
    <source>
        <dbReference type="PROSITE" id="PS50089"/>
    </source>
</evidence>
<keyword evidence="1" id="KW-0479">Metal-binding</keyword>
<evidence type="ECO:0000256" key="4">
    <source>
        <dbReference type="PROSITE-ProRule" id="PRU00024"/>
    </source>
</evidence>
<dbReference type="PANTHER" id="PTHR25462">
    <property type="entry name" value="BONUS, ISOFORM C-RELATED"/>
    <property type="match status" value="1"/>
</dbReference>
<dbReference type="Gene3D" id="3.30.40.10">
    <property type="entry name" value="Zinc/RING finger domain, C3HC4 (zinc finger)"/>
    <property type="match status" value="1"/>
</dbReference>
<dbReference type="EMBL" id="NEDP02002790">
    <property type="protein sequence ID" value="OWF50013.1"/>
    <property type="molecule type" value="Genomic_DNA"/>
</dbReference>
<proteinExistence type="predicted"/>
<dbReference type="Pfam" id="PF00097">
    <property type="entry name" value="zf-C3HC4"/>
    <property type="match status" value="1"/>
</dbReference>
<keyword evidence="2 4" id="KW-0863">Zinc-finger</keyword>
<evidence type="ECO:0000313" key="8">
    <source>
        <dbReference type="Proteomes" id="UP000242188"/>
    </source>
</evidence>
<dbReference type="InterPro" id="IPR000315">
    <property type="entry name" value="Znf_B-box"/>
</dbReference>
<feature type="domain" description="RING-type" evidence="5">
    <location>
        <begin position="12"/>
        <end position="60"/>
    </location>
</feature>
<dbReference type="SUPFAM" id="SSF57850">
    <property type="entry name" value="RING/U-box"/>
    <property type="match status" value="1"/>
</dbReference>
<gene>
    <name evidence="7" type="ORF">KP79_PYT00929</name>
</gene>
<keyword evidence="8" id="KW-1185">Reference proteome</keyword>
<dbReference type="PANTHER" id="PTHR25462:SF296">
    <property type="entry name" value="MEIOTIC P26, ISOFORM F"/>
    <property type="match status" value="1"/>
</dbReference>
<dbReference type="SMART" id="SM00336">
    <property type="entry name" value="BBOX"/>
    <property type="match status" value="1"/>
</dbReference>
<dbReference type="PROSITE" id="PS00518">
    <property type="entry name" value="ZF_RING_1"/>
    <property type="match status" value="1"/>
</dbReference>
<dbReference type="GO" id="GO:0008270">
    <property type="term" value="F:zinc ion binding"/>
    <property type="evidence" value="ECO:0007669"/>
    <property type="project" value="UniProtKB-KW"/>
</dbReference>
<evidence type="ECO:0000256" key="1">
    <source>
        <dbReference type="ARBA" id="ARBA00022723"/>
    </source>
</evidence>
<dbReference type="InterPro" id="IPR047153">
    <property type="entry name" value="TRIM45/56/19-like"/>
</dbReference>
<dbReference type="Gene3D" id="2.120.10.30">
    <property type="entry name" value="TolB, C-terminal domain"/>
    <property type="match status" value="1"/>
</dbReference>
<dbReference type="OrthoDB" id="6150003at2759"/>
<dbReference type="InterPro" id="IPR018957">
    <property type="entry name" value="Znf_C3HC4_RING-type"/>
</dbReference>
<sequence length="683" mass="76231">MAEAYPTPEYKCLLCMKPYNQPRELPCSHSFCCPCLTTYIDKEHRTADDDRHYFPCPVCDKPTSPSDVNTDVDTWGTSFPINNLFINPTTKSSDDQNCQACRRVGESNPAVVWCTGCTENLCKECRGFHDRNKMTAKHRLVPSKDGGLCDTTVNENCPNHEGHSLEDFCLDHSSMCCCICVAISHKNCNHIKPIDDVIKTTFTGQPALETAWQIIKDEATTMLEDDESEMTFLNTKEKEVSVEMTRKIQQAKDKLDGLNTTFQSKLADQCKVPRQQLSARMECVKKFQTNAENSNILMTRFDKQGTDRQRFVMREKTKQQVSGHYRRMDQATKRQPNTFELKLNIGTVIDDINKMTTIGNVDVISNISSTSQNADSRIGSLLGTLMSTPSATTFADSTSASDLLESPTKGPVTVDVWTGSVSCVLSVARRSLAGRQPTNLRGGMFTDNGELLVTDYDNCRLVLFDDKYRYKGEYKVEGNPYDLTRGLNTDEILVSIGDRGFLRCTLQNGQLTLIDINLVTADVYGIAVLGDNTLLSTGNSVKVVSSDGIMKKKIQMKSRHVGHIAASISTSTFYYSDGDDIVCRRLDSDEEDYRYSDPCLRDPRSIGLDRDNNVYVCACDSTNVYIVSPDGSRGKVLVPSLSSIRRSHGIIVHPTKQEFVVTSYKETTSLEVYRFSDNAGVAQ</sequence>
<organism evidence="7 8">
    <name type="scientific">Mizuhopecten yessoensis</name>
    <name type="common">Japanese scallop</name>
    <name type="synonym">Patinopecten yessoensis</name>
    <dbReference type="NCBI Taxonomy" id="6573"/>
    <lineage>
        <taxon>Eukaryota</taxon>
        <taxon>Metazoa</taxon>
        <taxon>Spiralia</taxon>
        <taxon>Lophotrochozoa</taxon>
        <taxon>Mollusca</taxon>
        <taxon>Bivalvia</taxon>
        <taxon>Autobranchia</taxon>
        <taxon>Pteriomorphia</taxon>
        <taxon>Pectinida</taxon>
        <taxon>Pectinoidea</taxon>
        <taxon>Pectinidae</taxon>
        <taxon>Mizuhopecten</taxon>
    </lineage>
</organism>
<dbReference type="Pfam" id="PF22586">
    <property type="entry name" value="ANCHR-like_BBOX"/>
    <property type="match status" value="1"/>
</dbReference>
<dbReference type="InterPro" id="IPR013083">
    <property type="entry name" value="Znf_RING/FYVE/PHD"/>
</dbReference>
<evidence type="ECO:0000259" key="6">
    <source>
        <dbReference type="PROSITE" id="PS50119"/>
    </source>
</evidence>
<name>A0A210QMR2_MIZYE</name>
<dbReference type="InterPro" id="IPR011042">
    <property type="entry name" value="6-blade_b-propeller_TolB-like"/>
</dbReference>
<dbReference type="InterPro" id="IPR001841">
    <property type="entry name" value="Znf_RING"/>
</dbReference>
<dbReference type="GO" id="GO:0061630">
    <property type="term" value="F:ubiquitin protein ligase activity"/>
    <property type="evidence" value="ECO:0007669"/>
    <property type="project" value="TreeGrafter"/>
</dbReference>